<dbReference type="RefSeq" id="WP_015745787.1">
    <property type="nucleotide sequence ID" value="NC_013235.1"/>
</dbReference>
<dbReference type="eggNOG" id="ENOG5033FHI">
    <property type="taxonomic scope" value="Bacteria"/>
</dbReference>
<organism evidence="1 2">
    <name type="scientific">Nakamurella multipartita (strain ATCC 700099 / DSM 44233 / CIP 104796 / JCM 9543 / NBRC 105858 / Y-104)</name>
    <name type="common">Microsphaera multipartita</name>
    <dbReference type="NCBI Taxonomy" id="479431"/>
    <lineage>
        <taxon>Bacteria</taxon>
        <taxon>Bacillati</taxon>
        <taxon>Actinomycetota</taxon>
        <taxon>Actinomycetes</taxon>
        <taxon>Nakamurellales</taxon>
        <taxon>Nakamurellaceae</taxon>
        <taxon>Nakamurella</taxon>
    </lineage>
</organism>
<dbReference type="EMBL" id="CP001737">
    <property type="protein sequence ID" value="ACV76869.1"/>
    <property type="molecule type" value="Genomic_DNA"/>
</dbReference>
<dbReference type="STRING" id="479431.Namu_0449"/>
<keyword evidence="2" id="KW-1185">Reference proteome</keyword>
<reference evidence="2" key="1">
    <citation type="submission" date="2009-09" db="EMBL/GenBank/DDBJ databases">
        <title>The complete genome of Nakamurella multipartita DSM 44233.</title>
        <authorList>
            <consortium name="US DOE Joint Genome Institute (JGI-PGF)"/>
            <person name="Lucas S."/>
            <person name="Copeland A."/>
            <person name="Lapidus A."/>
            <person name="Glavina del Rio T."/>
            <person name="Dalin E."/>
            <person name="Tice H."/>
            <person name="Bruce D."/>
            <person name="Goodwin L."/>
            <person name="Pitluck S."/>
            <person name="Kyrpides N."/>
            <person name="Mavromatis K."/>
            <person name="Ivanova N."/>
            <person name="Ovchinnikova G."/>
            <person name="Sims D."/>
            <person name="Meincke L."/>
            <person name="Brettin T."/>
            <person name="Detter J.C."/>
            <person name="Han C."/>
            <person name="Larimer F."/>
            <person name="Land M."/>
            <person name="Hauser L."/>
            <person name="Markowitz V."/>
            <person name="Cheng J.-F."/>
            <person name="Hugenholtz P."/>
            <person name="Woyke T."/>
            <person name="Wu D."/>
            <person name="Klenk H.-P."/>
            <person name="Eisen J.A."/>
        </authorList>
    </citation>
    <scope>NUCLEOTIDE SEQUENCE [LARGE SCALE GENOMIC DNA]</scope>
    <source>
        <strain evidence="2">ATCC 700099 / DSM 44233 / CIP 104796 / JCM 9543 / NBRC 105858 / Y-104</strain>
    </source>
</reference>
<sequence>MTGDVERHHAQLRAWAKGIYGLEAATELLIRGFDGRFADPGCPWVHPTGSGHWIDFDAIPALMGALSGGEQRFLQIAASLSGNDTEVNLGGALAGLDRTHLHLVLAGVAHASGTHEQQELTVRADGTVAFARPGAIYRRDQTEPAETACHPGGIGR</sequence>
<dbReference type="KEGG" id="nml:Namu_0449"/>
<proteinExistence type="predicted"/>
<evidence type="ECO:0000313" key="2">
    <source>
        <dbReference type="Proteomes" id="UP000002218"/>
    </source>
</evidence>
<reference evidence="1 2" key="2">
    <citation type="journal article" date="2010" name="Stand. Genomic Sci.">
        <title>Complete genome sequence of Nakamurella multipartita type strain (Y-104).</title>
        <authorList>
            <person name="Tice H."/>
            <person name="Mayilraj S."/>
            <person name="Sims D."/>
            <person name="Lapidus A."/>
            <person name="Nolan M."/>
            <person name="Lucas S."/>
            <person name="Glavina Del Rio T."/>
            <person name="Copeland A."/>
            <person name="Cheng J.F."/>
            <person name="Meincke L."/>
            <person name="Bruce D."/>
            <person name="Goodwin L."/>
            <person name="Pitluck S."/>
            <person name="Ivanova N."/>
            <person name="Mavromatis K."/>
            <person name="Ovchinnikova G."/>
            <person name="Pati A."/>
            <person name="Chen A."/>
            <person name="Palaniappan K."/>
            <person name="Land M."/>
            <person name="Hauser L."/>
            <person name="Chang Y.J."/>
            <person name="Jeffries C.D."/>
            <person name="Detter J.C."/>
            <person name="Brettin T."/>
            <person name="Rohde M."/>
            <person name="Goker M."/>
            <person name="Bristow J."/>
            <person name="Eisen J.A."/>
            <person name="Markowitz V."/>
            <person name="Hugenholtz P."/>
            <person name="Kyrpides N.C."/>
            <person name="Klenk H.P."/>
            <person name="Chen F."/>
        </authorList>
    </citation>
    <scope>NUCLEOTIDE SEQUENCE [LARGE SCALE GENOMIC DNA]</scope>
    <source>
        <strain evidence="2">ATCC 700099 / DSM 44233 / CIP 104796 / JCM 9543 / NBRC 105858 / Y-104</strain>
    </source>
</reference>
<gene>
    <name evidence="1" type="ordered locus">Namu_0449</name>
</gene>
<dbReference type="InParanoid" id="C8X698"/>
<dbReference type="HOGENOM" id="CLU_1727591_0_0_11"/>
<dbReference type="Proteomes" id="UP000002218">
    <property type="component" value="Chromosome"/>
</dbReference>
<name>C8X698_NAKMY</name>
<accession>C8X698</accession>
<dbReference type="AlphaFoldDB" id="C8X698"/>
<dbReference type="OrthoDB" id="3532716at2"/>
<evidence type="ECO:0000313" key="1">
    <source>
        <dbReference type="EMBL" id="ACV76869.1"/>
    </source>
</evidence>
<protein>
    <submittedName>
        <fullName evidence="1">Uncharacterized protein</fullName>
    </submittedName>
</protein>